<feature type="region of interest" description="Disordered" evidence="13">
    <location>
        <begin position="311"/>
        <end position="332"/>
    </location>
</feature>
<dbReference type="GO" id="GO:0046872">
    <property type="term" value="F:metal ion binding"/>
    <property type="evidence" value="ECO:0007669"/>
    <property type="project" value="UniProtKB-KW"/>
</dbReference>
<comment type="cofactor">
    <cofactor evidence="1">
        <name>a divalent metal cation</name>
        <dbReference type="ChEBI" id="CHEBI:60240"/>
    </cofactor>
</comment>
<evidence type="ECO:0000256" key="2">
    <source>
        <dbReference type="ARBA" id="ARBA00004123"/>
    </source>
</evidence>
<dbReference type="Proteomes" id="UP000694891">
    <property type="component" value="Unplaced"/>
</dbReference>
<feature type="domain" description="DDE Tnp4" evidence="14">
    <location>
        <begin position="155"/>
        <end position="302"/>
    </location>
</feature>
<dbReference type="PANTHER" id="PTHR22930:SF267">
    <property type="entry name" value="NUCLEASE HARBI1-RELATED"/>
    <property type="match status" value="1"/>
</dbReference>
<dbReference type="GO" id="GO:0004518">
    <property type="term" value="F:nuclease activity"/>
    <property type="evidence" value="ECO:0007669"/>
    <property type="project" value="UniProtKB-KW"/>
</dbReference>
<evidence type="ECO:0000256" key="4">
    <source>
        <dbReference type="ARBA" id="ARBA00006958"/>
    </source>
</evidence>
<evidence type="ECO:0000313" key="15">
    <source>
        <dbReference type="Proteomes" id="UP000694891"/>
    </source>
</evidence>
<dbReference type="InterPro" id="IPR045249">
    <property type="entry name" value="HARBI1-like"/>
</dbReference>
<evidence type="ECO:0000256" key="6">
    <source>
        <dbReference type="ARBA" id="ARBA00022490"/>
    </source>
</evidence>
<dbReference type="PRINTS" id="PR02086">
    <property type="entry name" value="PUTNUCHARBI1"/>
</dbReference>
<dbReference type="PANTHER" id="PTHR22930">
    <property type="match status" value="1"/>
</dbReference>
<proteinExistence type="inferred from homology"/>
<evidence type="ECO:0000256" key="13">
    <source>
        <dbReference type="SAM" id="MobiDB-lite"/>
    </source>
</evidence>
<comment type="function">
    <text evidence="12">Transposase-derived protein that may have nuclease activity. Does not have transposase activity.</text>
</comment>
<sequence>MACPFLNDPVDEGAALLRRELNLRREMVIRPRIDVLAFPDSCLVERYRFTSQSIIYIHNLIRPYIRNITKRSHALTSQQILCVALRFFANGSFLYNVGDAENLSKSTVGRAIRKVCLALKRLLPNFVVFPGSKPVTAIKEEFHKIAGFPDVIGCIDGTHIPITAPSRNEAKYVNRKSTHSINVQIVCDAACIISDVEAKWPGSFHDSRIYSESNLSNRLQRGEFDGLLLGDRGYPCQPRLLTPYPDPEPGPQENFNQAHCRTRARVETTIGLLKARFQCLRHLRVAPERASDIIVACVVLHNIATIRGEQQPAVQIEDPDDDDDPIHPPAIQDGEAVRDTICNNHFNN</sequence>
<dbReference type="AlphaFoldDB" id="A0A9Y4NWJ8"/>
<evidence type="ECO:0000256" key="1">
    <source>
        <dbReference type="ARBA" id="ARBA00001968"/>
    </source>
</evidence>
<evidence type="ECO:0000256" key="12">
    <source>
        <dbReference type="ARBA" id="ARBA00045850"/>
    </source>
</evidence>
<gene>
    <name evidence="16" type="primary">LOC103376315</name>
</gene>
<evidence type="ECO:0000256" key="10">
    <source>
        <dbReference type="ARBA" id="ARBA00023242"/>
    </source>
</evidence>
<comment type="similarity">
    <text evidence="4">Belongs to the HARBI1 family.</text>
</comment>
<evidence type="ECO:0000256" key="11">
    <source>
        <dbReference type="ARBA" id="ARBA00030126"/>
    </source>
</evidence>
<keyword evidence="15" id="KW-1185">Reference proteome</keyword>
<keyword evidence="10" id="KW-0539">Nucleus</keyword>
<evidence type="ECO:0000256" key="7">
    <source>
        <dbReference type="ARBA" id="ARBA00022722"/>
    </source>
</evidence>
<evidence type="ECO:0000256" key="9">
    <source>
        <dbReference type="ARBA" id="ARBA00022801"/>
    </source>
</evidence>
<comment type="subcellular location">
    <subcellularLocation>
        <location evidence="3">Cytoplasm</location>
    </subcellularLocation>
    <subcellularLocation>
        <location evidence="2">Nucleus</location>
    </subcellularLocation>
</comment>
<keyword evidence="8" id="KW-0479">Metal-binding</keyword>
<dbReference type="GeneID" id="103376315"/>
<evidence type="ECO:0000256" key="8">
    <source>
        <dbReference type="ARBA" id="ARBA00022723"/>
    </source>
</evidence>
<protein>
    <recommendedName>
        <fullName evidence="5">Putative nuclease HARBI1</fullName>
    </recommendedName>
    <alternativeName>
        <fullName evidence="11">Harbinger transposase-derived nuclease</fullName>
    </alternativeName>
</protein>
<keyword evidence="6" id="KW-0963">Cytoplasm</keyword>
<dbReference type="InterPro" id="IPR026103">
    <property type="entry name" value="HARBI1_animal"/>
</dbReference>
<evidence type="ECO:0000313" key="16">
    <source>
        <dbReference type="RefSeq" id="XP_008304916.1"/>
    </source>
</evidence>
<keyword evidence="9" id="KW-0378">Hydrolase</keyword>
<evidence type="ECO:0000256" key="3">
    <source>
        <dbReference type="ARBA" id="ARBA00004496"/>
    </source>
</evidence>
<organism evidence="15 16">
    <name type="scientific">Stegastes partitus</name>
    <name type="common">bicolor damselfish</name>
    <dbReference type="NCBI Taxonomy" id="144197"/>
    <lineage>
        <taxon>Eukaryota</taxon>
        <taxon>Metazoa</taxon>
        <taxon>Chordata</taxon>
        <taxon>Craniata</taxon>
        <taxon>Vertebrata</taxon>
        <taxon>Euteleostomi</taxon>
        <taxon>Actinopterygii</taxon>
        <taxon>Neopterygii</taxon>
        <taxon>Teleostei</taxon>
        <taxon>Neoteleostei</taxon>
        <taxon>Acanthomorphata</taxon>
        <taxon>Ovalentaria</taxon>
        <taxon>Pomacentridae</taxon>
        <taxon>Stegastes</taxon>
    </lineage>
</organism>
<name>A0A9Y4NWJ8_9TELE</name>
<accession>A0A9Y4NWJ8</accession>
<dbReference type="GO" id="GO:0016787">
    <property type="term" value="F:hydrolase activity"/>
    <property type="evidence" value="ECO:0007669"/>
    <property type="project" value="UniProtKB-KW"/>
</dbReference>
<dbReference type="GO" id="GO:0005737">
    <property type="term" value="C:cytoplasm"/>
    <property type="evidence" value="ECO:0007669"/>
    <property type="project" value="UniProtKB-SubCell"/>
</dbReference>
<keyword evidence="7" id="KW-0540">Nuclease</keyword>
<reference evidence="16" key="1">
    <citation type="submission" date="2025-08" db="UniProtKB">
        <authorList>
            <consortium name="RefSeq"/>
        </authorList>
    </citation>
    <scope>IDENTIFICATION</scope>
</reference>
<dbReference type="Pfam" id="PF13359">
    <property type="entry name" value="DDE_Tnp_4"/>
    <property type="match status" value="1"/>
</dbReference>
<evidence type="ECO:0000259" key="14">
    <source>
        <dbReference type="Pfam" id="PF13359"/>
    </source>
</evidence>
<dbReference type="GO" id="GO:0005634">
    <property type="term" value="C:nucleus"/>
    <property type="evidence" value="ECO:0007669"/>
    <property type="project" value="UniProtKB-SubCell"/>
</dbReference>
<dbReference type="InterPro" id="IPR027806">
    <property type="entry name" value="HARBI1_dom"/>
</dbReference>
<dbReference type="RefSeq" id="XP_008304916.1">
    <property type="nucleotide sequence ID" value="XM_008306694.1"/>
</dbReference>
<evidence type="ECO:0000256" key="5">
    <source>
        <dbReference type="ARBA" id="ARBA00015519"/>
    </source>
</evidence>